<dbReference type="InterPro" id="IPR001965">
    <property type="entry name" value="Znf_PHD"/>
</dbReference>
<dbReference type="Gene3D" id="3.30.40.10">
    <property type="entry name" value="Zinc/RING finger domain, C3HC4 (zinc finger)"/>
    <property type="match status" value="1"/>
</dbReference>
<proteinExistence type="predicted"/>
<keyword evidence="7" id="KW-1185">Reference proteome</keyword>
<feature type="region of interest" description="Disordered" evidence="4">
    <location>
        <begin position="19"/>
        <end position="39"/>
    </location>
</feature>
<dbReference type="Proteomes" id="UP001415857">
    <property type="component" value="Unassembled WGS sequence"/>
</dbReference>
<evidence type="ECO:0000256" key="4">
    <source>
        <dbReference type="SAM" id="MobiDB-lite"/>
    </source>
</evidence>
<dbReference type="GO" id="GO:0008270">
    <property type="term" value="F:zinc ion binding"/>
    <property type="evidence" value="ECO:0007669"/>
    <property type="project" value="UniProtKB-KW"/>
</dbReference>
<dbReference type="InterPro" id="IPR011011">
    <property type="entry name" value="Znf_FYVE_PHD"/>
</dbReference>
<keyword evidence="3" id="KW-0862">Zinc</keyword>
<sequence>MSGTKVVLTYKRKRSSLKPHLVHGGGWPHSSSERSTDNPLTITDKHEESIGQFTSEDQKRDSGICLECVVCGVGGNLLHCGSCLQPYHNQCLGASVKRMPRGKRLCLSCIGRQDSSASQPIRESSRLKAKKNIEGSDMRQMTLRSHKLILMKSPSEGASEEKRGFFSTGLSSERKSSNIEIASCSYMNSGSPCNDGRTERSVASQSVVMDTKKSLEFVGTKTSSEINCSSRCTGASVLKTSNLESTDSLSKDKCIDICRDALLQTKLTTPLITFSRRFKRKKDADGIDTQSKLLVEGKYNSLVTKLGNSGYGTTFSA</sequence>
<evidence type="ECO:0000256" key="3">
    <source>
        <dbReference type="ARBA" id="ARBA00022833"/>
    </source>
</evidence>
<dbReference type="InterPro" id="IPR013083">
    <property type="entry name" value="Znf_RING/FYVE/PHD"/>
</dbReference>
<accession>A0AAP0X9B8</accession>
<organism evidence="6 7">
    <name type="scientific">Liquidambar formosana</name>
    <name type="common">Formosan gum</name>
    <dbReference type="NCBI Taxonomy" id="63359"/>
    <lineage>
        <taxon>Eukaryota</taxon>
        <taxon>Viridiplantae</taxon>
        <taxon>Streptophyta</taxon>
        <taxon>Embryophyta</taxon>
        <taxon>Tracheophyta</taxon>
        <taxon>Spermatophyta</taxon>
        <taxon>Magnoliopsida</taxon>
        <taxon>eudicotyledons</taxon>
        <taxon>Gunneridae</taxon>
        <taxon>Pentapetalae</taxon>
        <taxon>Saxifragales</taxon>
        <taxon>Altingiaceae</taxon>
        <taxon>Liquidambar</taxon>
    </lineage>
</organism>
<evidence type="ECO:0000256" key="1">
    <source>
        <dbReference type="ARBA" id="ARBA00022723"/>
    </source>
</evidence>
<evidence type="ECO:0000256" key="2">
    <source>
        <dbReference type="ARBA" id="ARBA00022771"/>
    </source>
</evidence>
<reference evidence="6 7" key="1">
    <citation type="journal article" date="2024" name="Plant J.">
        <title>Genome sequences and population genomics reveal climatic adaptation and genomic divergence between two closely related sweetgum species.</title>
        <authorList>
            <person name="Xu W.Q."/>
            <person name="Ren C.Q."/>
            <person name="Zhang X.Y."/>
            <person name="Comes H.P."/>
            <person name="Liu X.H."/>
            <person name="Li Y.G."/>
            <person name="Kettle C.J."/>
            <person name="Jalonen R."/>
            <person name="Gaisberger H."/>
            <person name="Ma Y.Z."/>
            <person name="Qiu Y.X."/>
        </authorList>
    </citation>
    <scope>NUCLEOTIDE SEQUENCE [LARGE SCALE GENOMIC DNA]</scope>
    <source>
        <strain evidence="6">Hangzhou</strain>
    </source>
</reference>
<comment type="caution">
    <text evidence="6">The sequence shown here is derived from an EMBL/GenBank/DDBJ whole genome shotgun (WGS) entry which is preliminary data.</text>
</comment>
<dbReference type="SUPFAM" id="SSF57903">
    <property type="entry name" value="FYVE/PHD zinc finger"/>
    <property type="match status" value="1"/>
</dbReference>
<protein>
    <recommendedName>
        <fullName evidence="5">Zinc finger PHD-type domain-containing protein</fullName>
    </recommendedName>
</protein>
<keyword evidence="1" id="KW-0479">Metal-binding</keyword>
<name>A0AAP0X9B8_LIQFO</name>
<dbReference type="AlphaFoldDB" id="A0AAP0X9B8"/>
<dbReference type="SMART" id="SM00249">
    <property type="entry name" value="PHD"/>
    <property type="match status" value="1"/>
</dbReference>
<evidence type="ECO:0000259" key="5">
    <source>
        <dbReference type="SMART" id="SM00249"/>
    </source>
</evidence>
<evidence type="ECO:0000313" key="7">
    <source>
        <dbReference type="Proteomes" id="UP001415857"/>
    </source>
</evidence>
<gene>
    <name evidence="6" type="ORF">L1049_019602</name>
</gene>
<dbReference type="EMBL" id="JBBPBK010000001">
    <property type="protein sequence ID" value="KAK9291653.1"/>
    <property type="molecule type" value="Genomic_DNA"/>
</dbReference>
<keyword evidence="2" id="KW-0863">Zinc-finger</keyword>
<evidence type="ECO:0000313" key="6">
    <source>
        <dbReference type="EMBL" id="KAK9291653.1"/>
    </source>
</evidence>
<feature type="domain" description="Zinc finger PHD-type" evidence="5">
    <location>
        <begin position="67"/>
        <end position="110"/>
    </location>
</feature>